<evidence type="ECO:0008006" key="7">
    <source>
        <dbReference type="Google" id="ProtNLM"/>
    </source>
</evidence>
<evidence type="ECO:0000259" key="2">
    <source>
        <dbReference type="Pfam" id="PF12552"/>
    </source>
</evidence>
<feature type="domain" description="DUF3741" evidence="4">
    <location>
        <begin position="149"/>
        <end position="168"/>
    </location>
</feature>
<evidence type="ECO:0000256" key="1">
    <source>
        <dbReference type="SAM" id="MobiDB-lite"/>
    </source>
</evidence>
<dbReference type="OrthoDB" id="1932693at2759"/>
<evidence type="ECO:0000259" key="3">
    <source>
        <dbReference type="Pfam" id="PF14309"/>
    </source>
</evidence>
<dbReference type="PANTHER" id="PTHR46634">
    <property type="entry name" value="M REDUCTASE II SUBUNIT GAMMA, PUTATIVE (DUF3741)-RELATED"/>
    <property type="match status" value="1"/>
</dbReference>
<dbReference type="PANTHER" id="PTHR46634:SF3">
    <property type="entry name" value="M REDUCTASE II SUBUNIT GAMMA, PUTATIVE (DUF3741)-RELATED"/>
    <property type="match status" value="1"/>
</dbReference>
<dbReference type="InParanoid" id="A0A200PVI5"/>
<dbReference type="EMBL" id="MVGT01003956">
    <property type="protein sequence ID" value="OVA02237.1"/>
    <property type="molecule type" value="Genomic_DNA"/>
</dbReference>
<dbReference type="FunCoup" id="A0A200PVI5">
    <property type="interactions" value="1660"/>
</dbReference>
<dbReference type="STRING" id="56857.A0A200PVI5"/>
<feature type="region of interest" description="Disordered" evidence="1">
    <location>
        <begin position="739"/>
        <end position="761"/>
    </location>
</feature>
<dbReference type="Proteomes" id="UP000195402">
    <property type="component" value="Unassembled WGS sequence"/>
</dbReference>
<dbReference type="OMA" id="VHEDEDW"/>
<comment type="caution">
    <text evidence="5">The sequence shown here is derived from an EMBL/GenBank/DDBJ whole genome shotgun (WGS) entry which is preliminary data.</text>
</comment>
<sequence>MSDSGDISVVSSRSAQTSRFFVSVEGFSVDLLPYSVILDECVKMNGIQKRRAADLEKPFPGCMGRMINLFDFGPGMTGNKLLTDKEHQNGSLPPRGRSDVVKNVLDPIGDRIEDKPIGCELRRSSSNKKSNGTPMKMLIAQEMSKETESKQNPPSVVAKLMGLDALPELQPNSAAQRIQSKGYCRTTFSESGTPHRYMQQENEFLDKRMPCEIHPYQEQLEYKDVYEVWQNSPKASYAKDKSPQRGRRNENQNEKKMALVRQKFIEAKRLATNEKLRQSKEFQDALEVLSSHKELFLKFLQEPNSLFSQHMYELQSIPPPPQTKRITVLKPSRTIENNDYVGFERKSEKHTKKQTQLDEANGWDQNKLGWSSLFTNNNADNSAQPTRIVVLKPSPGKTHDIKAVVSSPPSSPGQLHSKDFYGELENNEARSSREVAKEITRQMRESVDNQQKEETLHSSVFSNGYVGDESSFNRSENEYIEEGNLSDSEVMTPTSRYSWEYANRFGSPYSSSSFSRASFSPESSVCREAKKRLSERWAMVASNRIGQEQRQVRRSSSTLGEMLALSDTKKSLRSGEVGVDGGHGFSTSKSCGGEQELNCPLSSLASSRVKNEGGEDSPKNLLRSKSLPVSSTVYGATMGAEVCNPEVGKSSVSKEVPKSKSGKSSFKGKVSSLFFLRNKKPSKEKSNESSVVGSQDEFQSASAELPVVSKQPFPGSISGDSIPQFATNIGFEGVSSPNTGGSYSKNSSPASIMEPKQGTSSNEAVFCVSKPRMPGNQSENQDQPSPISVLERPFEDDLNTTPLSCDNIKSGLQGESMHLHSLKSNLISKSPPIGSLARSLSWDDSCSDIATTDPLNSTPPLTEAEEEQERFLFVQSLLSSTALDWNDHSEIIFTRWHSPESPLDPSLLDKFFNQKDNKEQWHGAKCRKRRSNQKLLFDCVNAALVDIMGYGSETSLWTRVSTNSRNSLSLGESATVEEVWSRVKEWFSSEPKCFSSENRDNNSLVVERVVRKEVVGRGWVELMRLEVDGIGKEIEGKVLEELVDEALFELTGRLC</sequence>
<feature type="region of interest" description="Disordered" evidence="1">
    <location>
        <begin position="235"/>
        <end position="255"/>
    </location>
</feature>
<proteinExistence type="predicted"/>
<dbReference type="Pfam" id="PF12552">
    <property type="entry name" value="DUF3741"/>
    <property type="match status" value="1"/>
</dbReference>
<gene>
    <name evidence="5" type="ORF">BVC80_9099g24</name>
</gene>
<dbReference type="Pfam" id="PF14309">
    <property type="entry name" value="DUF4378"/>
    <property type="match status" value="1"/>
</dbReference>
<dbReference type="AlphaFoldDB" id="A0A200PVI5"/>
<reference evidence="5 6" key="1">
    <citation type="journal article" date="2017" name="Mol. Plant">
        <title>The Genome of Medicinal Plant Macleaya cordata Provides New Insights into Benzylisoquinoline Alkaloids Metabolism.</title>
        <authorList>
            <person name="Liu X."/>
            <person name="Liu Y."/>
            <person name="Huang P."/>
            <person name="Ma Y."/>
            <person name="Qing Z."/>
            <person name="Tang Q."/>
            <person name="Cao H."/>
            <person name="Cheng P."/>
            <person name="Zheng Y."/>
            <person name="Yuan Z."/>
            <person name="Zhou Y."/>
            <person name="Liu J."/>
            <person name="Tang Z."/>
            <person name="Zhuo Y."/>
            <person name="Zhang Y."/>
            <person name="Yu L."/>
            <person name="Huang J."/>
            <person name="Yang P."/>
            <person name="Peng Q."/>
            <person name="Zhang J."/>
            <person name="Jiang W."/>
            <person name="Zhang Z."/>
            <person name="Lin K."/>
            <person name="Ro D.K."/>
            <person name="Chen X."/>
            <person name="Xiong X."/>
            <person name="Shang Y."/>
            <person name="Huang S."/>
            <person name="Zeng J."/>
        </authorList>
    </citation>
    <scope>NUCLEOTIDE SEQUENCE [LARGE SCALE GENOMIC DNA]</scope>
    <source>
        <strain evidence="6">cv. BLH2017</strain>
        <tissue evidence="5">Root</tissue>
    </source>
</reference>
<evidence type="ECO:0000313" key="5">
    <source>
        <dbReference type="EMBL" id="OVA02237.1"/>
    </source>
</evidence>
<dbReference type="InterPro" id="IPR025486">
    <property type="entry name" value="DUF4378"/>
</dbReference>
<name>A0A200PVI5_MACCD</name>
<evidence type="ECO:0000259" key="4">
    <source>
        <dbReference type="Pfam" id="PF14383"/>
    </source>
</evidence>
<protein>
    <recommendedName>
        <fullName evidence="7">DUF3741 domain-containing protein</fullName>
    </recommendedName>
</protein>
<feature type="compositionally biased region" description="Basic and acidic residues" evidence="1">
    <location>
        <begin position="237"/>
        <end position="255"/>
    </location>
</feature>
<dbReference type="InterPro" id="IPR032795">
    <property type="entry name" value="DUF3741-assoc"/>
</dbReference>
<accession>A0A200PVI5</accession>
<feature type="compositionally biased region" description="Polar residues" evidence="1">
    <location>
        <begin position="739"/>
        <end position="750"/>
    </location>
</feature>
<organism evidence="5 6">
    <name type="scientific">Macleaya cordata</name>
    <name type="common">Five-seeded plume-poppy</name>
    <name type="synonym">Bocconia cordata</name>
    <dbReference type="NCBI Taxonomy" id="56857"/>
    <lineage>
        <taxon>Eukaryota</taxon>
        <taxon>Viridiplantae</taxon>
        <taxon>Streptophyta</taxon>
        <taxon>Embryophyta</taxon>
        <taxon>Tracheophyta</taxon>
        <taxon>Spermatophyta</taxon>
        <taxon>Magnoliopsida</taxon>
        <taxon>Ranunculales</taxon>
        <taxon>Papaveraceae</taxon>
        <taxon>Papaveroideae</taxon>
        <taxon>Macleaya</taxon>
    </lineage>
</organism>
<feature type="domain" description="DUF3741" evidence="2">
    <location>
        <begin position="261"/>
        <end position="305"/>
    </location>
</feature>
<dbReference type="Pfam" id="PF14383">
    <property type="entry name" value="VARLMGL"/>
    <property type="match status" value="1"/>
</dbReference>
<dbReference type="InterPro" id="IPR022212">
    <property type="entry name" value="DUF3741"/>
</dbReference>
<feature type="domain" description="DUF4378" evidence="3">
    <location>
        <begin position="871"/>
        <end position="1045"/>
    </location>
</feature>
<keyword evidence="6" id="KW-1185">Reference proteome</keyword>
<evidence type="ECO:0000313" key="6">
    <source>
        <dbReference type="Proteomes" id="UP000195402"/>
    </source>
</evidence>